<dbReference type="CDD" id="cd07377">
    <property type="entry name" value="WHTH_GntR"/>
    <property type="match status" value="1"/>
</dbReference>
<evidence type="ECO:0000313" key="7">
    <source>
        <dbReference type="Proteomes" id="UP000295818"/>
    </source>
</evidence>
<dbReference type="PRINTS" id="PR00035">
    <property type="entry name" value="HTHGNTR"/>
</dbReference>
<evidence type="ECO:0000256" key="2">
    <source>
        <dbReference type="ARBA" id="ARBA00023015"/>
    </source>
</evidence>
<dbReference type="EMBL" id="SLWM01000010">
    <property type="protein sequence ID" value="TCO19391.1"/>
    <property type="molecule type" value="Genomic_DNA"/>
</dbReference>
<organism evidence="6 7">
    <name type="scientific">Kribbella orskensis</name>
    <dbReference type="NCBI Taxonomy" id="2512216"/>
    <lineage>
        <taxon>Bacteria</taxon>
        <taxon>Bacillati</taxon>
        <taxon>Actinomycetota</taxon>
        <taxon>Actinomycetes</taxon>
        <taxon>Propionibacteriales</taxon>
        <taxon>Kribbellaceae</taxon>
        <taxon>Kribbella</taxon>
    </lineage>
</organism>
<dbReference type="SUPFAM" id="SSF53822">
    <property type="entry name" value="Periplasmic binding protein-like I"/>
    <property type="match status" value="1"/>
</dbReference>
<dbReference type="PANTHER" id="PTHR30146:SF95">
    <property type="entry name" value="RIBOSE OPERON REPRESSOR"/>
    <property type="match status" value="1"/>
</dbReference>
<dbReference type="GO" id="GO:0003677">
    <property type="term" value="F:DNA binding"/>
    <property type="evidence" value="ECO:0007669"/>
    <property type="project" value="UniProtKB-KW"/>
</dbReference>
<dbReference type="SMART" id="SM00345">
    <property type="entry name" value="HTH_GNTR"/>
    <property type="match status" value="1"/>
</dbReference>
<dbReference type="RefSeq" id="WP_132191160.1">
    <property type="nucleotide sequence ID" value="NZ_SLWM01000010.1"/>
</dbReference>
<dbReference type="Proteomes" id="UP000295818">
    <property type="component" value="Unassembled WGS sequence"/>
</dbReference>
<evidence type="ECO:0000256" key="3">
    <source>
        <dbReference type="ARBA" id="ARBA00023125"/>
    </source>
</evidence>
<comment type="caution">
    <text evidence="6">The sequence shown here is derived from an EMBL/GenBank/DDBJ whole genome shotgun (WGS) entry which is preliminary data.</text>
</comment>
<keyword evidence="3 6" id="KW-0238">DNA-binding</keyword>
<dbReference type="Gene3D" id="3.40.50.2300">
    <property type="match status" value="2"/>
</dbReference>
<keyword evidence="2" id="KW-0805">Transcription regulation</keyword>
<dbReference type="PROSITE" id="PS50949">
    <property type="entry name" value="HTH_GNTR"/>
    <property type="match status" value="1"/>
</dbReference>
<protein>
    <submittedName>
        <fullName evidence="6">DNA-binding LacI/PurR family transcriptional regulator</fullName>
    </submittedName>
</protein>
<dbReference type="InterPro" id="IPR028082">
    <property type="entry name" value="Peripla_BP_I"/>
</dbReference>
<proteinExistence type="predicted"/>
<keyword evidence="4" id="KW-0804">Transcription</keyword>
<dbReference type="SUPFAM" id="SSF46785">
    <property type="entry name" value="Winged helix' DNA-binding domain"/>
    <property type="match status" value="1"/>
</dbReference>
<evidence type="ECO:0000256" key="1">
    <source>
        <dbReference type="ARBA" id="ARBA00022491"/>
    </source>
</evidence>
<keyword evidence="1" id="KW-0678">Repressor</keyword>
<dbReference type="Pfam" id="PF00392">
    <property type="entry name" value="GntR"/>
    <property type="match status" value="1"/>
</dbReference>
<keyword evidence="7" id="KW-1185">Reference proteome</keyword>
<dbReference type="PANTHER" id="PTHR30146">
    <property type="entry name" value="LACI-RELATED TRANSCRIPTIONAL REPRESSOR"/>
    <property type="match status" value="1"/>
</dbReference>
<accession>A0ABY2BG73</accession>
<dbReference type="InterPro" id="IPR000524">
    <property type="entry name" value="Tscrpt_reg_HTH_GntR"/>
</dbReference>
<gene>
    <name evidence="6" type="ORF">EV644_11031</name>
</gene>
<dbReference type="InterPro" id="IPR025997">
    <property type="entry name" value="SBP_2_dom"/>
</dbReference>
<evidence type="ECO:0000259" key="5">
    <source>
        <dbReference type="PROSITE" id="PS50949"/>
    </source>
</evidence>
<dbReference type="Gene3D" id="1.10.10.10">
    <property type="entry name" value="Winged helix-like DNA-binding domain superfamily/Winged helix DNA-binding domain"/>
    <property type="match status" value="1"/>
</dbReference>
<sequence>MALLYERISTHVLEEIRRGALGPGDRVPSEMELAAQFEVSRITSKRALEVLREAGLIDRIRGKGSFVVQHLPDLDGVTAPLKGSLRPARRSQLPGSIALVIPDVSEAYGLELLCAIEERCAEQGANLIVRRTRGRQSDEEQAVTSLVGSGEVDGLIVFPVHGDFYNASLLRQVLDGYPVVLVDRHLSGIPVSAVHTDNVAASRALTERLLDLGHRHIAFVSPPPLNTSSIEDRLEGFRAAFAEREPGNYQAHQLTELRSTLPGSFTPESVLSDLEKIRAFRDRVPEVTAFVACEYNLARMLDRALGQPRDQVISCFDSPGDPISGAPYLHVRQNQREMGRQAVDLLLAQLRGESVPKLSIVPFEVVDPAPVDAHRN</sequence>
<name>A0ABY2BG73_9ACTN</name>
<feature type="domain" description="HTH gntR-type" evidence="5">
    <location>
        <begin position="2"/>
        <end position="70"/>
    </location>
</feature>
<evidence type="ECO:0000313" key="6">
    <source>
        <dbReference type="EMBL" id="TCO19391.1"/>
    </source>
</evidence>
<dbReference type="InterPro" id="IPR036388">
    <property type="entry name" value="WH-like_DNA-bd_sf"/>
</dbReference>
<dbReference type="Pfam" id="PF13407">
    <property type="entry name" value="Peripla_BP_4"/>
    <property type="match status" value="1"/>
</dbReference>
<reference evidence="6 7" key="1">
    <citation type="journal article" date="2015" name="Stand. Genomic Sci.">
        <title>Genomic Encyclopedia of Bacterial and Archaeal Type Strains, Phase III: the genomes of soil and plant-associated and newly described type strains.</title>
        <authorList>
            <person name="Whitman W.B."/>
            <person name="Woyke T."/>
            <person name="Klenk H.P."/>
            <person name="Zhou Y."/>
            <person name="Lilburn T.G."/>
            <person name="Beck B.J."/>
            <person name="De Vos P."/>
            <person name="Vandamme P."/>
            <person name="Eisen J.A."/>
            <person name="Garrity G."/>
            <person name="Hugenholtz P."/>
            <person name="Kyrpides N.C."/>
        </authorList>
    </citation>
    <scope>NUCLEOTIDE SEQUENCE [LARGE SCALE GENOMIC DNA]</scope>
    <source>
        <strain evidence="6 7">VKM Ac-2538</strain>
    </source>
</reference>
<dbReference type="InterPro" id="IPR036390">
    <property type="entry name" value="WH_DNA-bd_sf"/>
</dbReference>
<evidence type="ECO:0000256" key="4">
    <source>
        <dbReference type="ARBA" id="ARBA00023163"/>
    </source>
</evidence>
<dbReference type="CDD" id="cd06267">
    <property type="entry name" value="PBP1_LacI_sugar_binding-like"/>
    <property type="match status" value="1"/>
</dbReference>